<sequence length="232" mass="27072">MAIGDFNEIKNNSEKRGGPPRPESTFSDFRKMLQVCDFHDLKHTWDPFSWVGKSFTNRVFRTDHIPVVTTISNDFSLRRGHFFFDSRLVNREGFSNAVNKGWTTRRAGQAMCLSNRLSECRRSISIWKKANRSNAQEEIGILKKLIDQAHSNGSSTHQIRDLRQKLSNAYHSEEEFWRIKSRKTWLSSGDYNTKYFFAIAKSHTARNKLYSILDDVRREHYGDNQIGKVAEF</sequence>
<evidence type="ECO:0000313" key="3">
    <source>
        <dbReference type="RefSeq" id="XP_019086259.1"/>
    </source>
</evidence>
<feature type="region of interest" description="Disordered" evidence="1">
    <location>
        <begin position="1"/>
        <end position="24"/>
    </location>
</feature>
<reference evidence="2" key="1">
    <citation type="journal article" date="2014" name="Nat. Commun.">
        <title>The emerging biofuel crop Camelina sativa retains a highly undifferentiated hexaploid genome structure.</title>
        <authorList>
            <person name="Kagale S."/>
            <person name="Koh C."/>
            <person name="Nixon J."/>
            <person name="Bollina V."/>
            <person name="Clarke W.E."/>
            <person name="Tuteja R."/>
            <person name="Spillane C."/>
            <person name="Robinson S.J."/>
            <person name="Links M.G."/>
            <person name="Clarke C."/>
            <person name="Higgins E.E."/>
            <person name="Huebert T."/>
            <person name="Sharpe A.G."/>
            <person name="Parkin I.A."/>
        </authorList>
    </citation>
    <scope>NUCLEOTIDE SEQUENCE [LARGE SCALE GENOMIC DNA]</scope>
    <source>
        <strain evidence="2">cv. DH55</strain>
    </source>
</reference>
<protein>
    <submittedName>
        <fullName evidence="3">Uncharacterized protein LOC109126843</fullName>
    </submittedName>
</protein>
<dbReference type="GeneID" id="109126843"/>
<dbReference type="Proteomes" id="UP000694864">
    <property type="component" value="Chromosome 10"/>
</dbReference>
<proteinExistence type="predicted"/>
<reference evidence="3" key="2">
    <citation type="submission" date="2025-08" db="UniProtKB">
        <authorList>
            <consortium name="RefSeq"/>
        </authorList>
    </citation>
    <scope>IDENTIFICATION</scope>
    <source>
        <tissue evidence="3">Leaf</tissue>
    </source>
</reference>
<evidence type="ECO:0000256" key="1">
    <source>
        <dbReference type="SAM" id="MobiDB-lite"/>
    </source>
</evidence>
<keyword evidence="2" id="KW-1185">Reference proteome</keyword>
<gene>
    <name evidence="3" type="primary">LOC109126843</name>
</gene>
<accession>A0ABM1QHM1</accession>
<feature type="compositionally biased region" description="Basic and acidic residues" evidence="1">
    <location>
        <begin position="7"/>
        <end position="17"/>
    </location>
</feature>
<organism evidence="2 3">
    <name type="scientific">Camelina sativa</name>
    <name type="common">False flax</name>
    <name type="synonym">Myagrum sativum</name>
    <dbReference type="NCBI Taxonomy" id="90675"/>
    <lineage>
        <taxon>Eukaryota</taxon>
        <taxon>Viridiplantae</taxon>
        <taxon>Streptophyta</taxon>
        <taxon>Embryophyta</taxon>
        <taxon>Tracheophyta</taxon>
        <taxon>Spermatophyta</taxon>
        <taxon>Magnoliopsida</taxon>
        <taxon>eudicotyledons</taxon>
        <taxon>Gunneridae</taxon>
        <taxon>Pentapetalae</taxon>
        <taxon>rosids</taxon>
        <taxon>malvids</taxon>
        <taxon>Brassicales</taxon>
        <taxon>Brassicaceae</taxon>
        <taxon>Camelineae</taxon>
        <taxon>Camelina</taxon>
    </lineage>
</organism>
<evidence type="ECO:0000313" key="2">
    <source>
        <dbReference type="Proteomes" id="UP000694864"/>
    </source>
</evidence>
<dbReference type="RefSeq" id="XP_019086259.1">
    <property type="nucleotide sequence ID" value="XM_019230714.1"/>
</dbReference>
<name>A0ABM1QHM1_CAMSA</name>